<dbReference type="FunCoup" id="A0A0V0QDH1">
    <property type="interactions" value="239"/>
</dbReference>
<protein>
    <submittedName>
        <fullName evidence="3">Sec1-like protein</fullName>
    </submittedName>
</protein>
<dbReference type="GO" id="GO:0016192">
    <property type="term" value="P:vesicle-mediated transport"/>
    <property type="evidence" value="ECO:0007669"/>
    <property type="project" value="InterPro"/>
</dbReference>
<gene>
    <name evidence="3" type="ORF">PPERSA_10683</name>
</gene>
<dbReference type="Pfam" id="PF00995">
    <property type="entry name" value="Sec1"/>
    <property type="match status" value="1"/>
</dbReference>
<evidence type="ECO:0000313" key="3">
    <source>
        <dbReference type="EMBL" id="KRX00184.1"/>
    </source>
</evidence>
<name>A0A0V0QDH1_PSEPJ</name>
<dbReference type="InterPro" id="IPR036045">
    <property type="entry name" value="Sec1-like_sf"/>
</dbReference>
<keyword evidence="2" id="KW-0175">Coiled coil</keyword>
<dbReference type="InterPro" id="IPR043154">
    <property type="entry name" value="Sec-1-like_dom1"/>
</dbReference>
<evidence type="ECO:0000256" key="2">
    <source>
        <dbReference type="SAM" id="Coils"/>
    </source>
</evidence>
<organism evidence="3 4">
    <name type="scientific">Pseudocohnilembus persalinus</name>
    <name type="common">Ciliate</name>
    <dbReference type="NCBI Taxonomy" id="266149"/>
    <lineage>
        <taxon>Eukaryota</taxon>
        <taxon>Sar</taxon>
        <taxon>Alveolata</taxon>
        <taxon>Ciliophora</taxon>
        <taxon>Intramacronucleata</taxon>
        <taxon>Oligohymenophorea</taxon>
        <taxon>Scuticociliatia</taxon>
        <taxon>Philasterida</taxon>
        <taxon>Pseudocohnilembidae</taxon>
        <taxon>Pseudocohnilembus</taxon>
    </lineage>
</organism>
<dbReference type="PANTHER" id="PTHR11679">
    <property type="entry name" value="VESICLE PROTEIN SORTING-ASSOCIATED"/>
    <property type="match status" value="1"/>
</dbReference>
<dbReference type="Gene3D" id="3.40.50.2060">
    <property type="match status" value="1"/>
</dbReference>
<dbReference type="OrthoDB" id="10262287at2759"/>
<proteinExistence type="inferred from homology"/>
<evidence type="ECO:0000313" key="4">
    <source>
        <dbReference type="Proteomes" id="UP000054937"/>
    </source>
</evidence>
<accession>A0A0V0QDH1</accession>
<reference evidence="3 4" key="1">
    <citation type="journal article" date="2015" name="Sci. Rep.">
        <title>Genome of the facultative scuticociliatosis pathogen Pseudocohnilembus persalinus provides insight into its virulence through horizontal gene transfer.</title>
        <authorList>
            <person name="Xiong J."/>
            <person name="Wang G."/>
            <person name="Cheng J."/>
            <person name="Tian M."/>
            <person name="Pan X."/>
            <person name="Warren A."/>
            <person name="Jiang C."/>
            <person name="Yuan D."/>
            <person name="Miao W."/>
        </authorList>
    </citation>
    <scope>NUCLEOTIDE SEQUENCE [LARGE SCALE GENOMIC DNA]</scope>
    <source>
        <strain evidence="3">36N120E</strain>
    </source>
</reference>
<dbReference type="Gene3D" id="1.25.40.850">
    <property type="match status" value="1"/>
</dbReference>
<dbReference type="OMA" id="EFHIFFV"/>
<comment type="similarity">
    <text evidence="1">Belongs to the STXBP/unc-18/SEC1 family.</text>
</comment>
<dbReference type="AlphaFoldDB" id="A0A0V0QDH1"/>
<sequence length="643" mass="74292">MSNTEEEKKEINRIFDSQIFIDYLKSKLISLFDTVQGQKLLIADQDILKILSMVLDNEQIKENGIQISTLESIIEGGLSDQINHIVFFIPPKTEILAQLNTVIKNQQQELYSLQNKKKKSINKDFTYIIVFWPQKTILCDEALERLQLKGIVQVKDFNFDLVPLEDDLLSYEMSSSFFDLYLRNDLNMYYYISESIQRLQAVFGQIPNVFAKGDGAKVVLNILQQEKDLQKEVQSRPNSDIESLILIDRSVDLVTPCLYQMVYEAQIDEQYGIEGNICRVQKSVISSDPKDANQQTAFRLNAKFSPLFKDIRSSHINTVSGYLQNQYMEQKKVFSQASSKSGNKTLEELDDLKNKVAKLKQVQPDIERHLGLNQNIFEILNNKKSIQFVREQEIQKQILLQTEEYNYKNILDYIDLQCAIEAPIENVFRLLTLLNQFENGIKAKEYDRIRRSILTAYGFDKLVTLDLFAQCNLIRKGDGSKSIQEKIIRKFNLLDPEVDINNPQDTSYVFGGFSPLIARLVEQILKTNSWKDIKENLNLIPGQSSYPEKYKSLSSNKTAKNAIFLFVIGGITYSEIAAIRYLSQKYGREIIIGTTQILNFKKIYQQIYKGQQENSEIETQSLEMFQLQKQPEGGKDDKKKKKK</sequence>
<evidence type="ECO:0000256" key="1">
    <source>
        <dbReference type="ARBA" id="ARBA00009884"/>
    </source>
</evidence>
<dbReference type="Gene3D" id="3.40.50.1910">
    <property type="match status" value="2"/>
</dbReference>
<keyword evidence="4" id="KW-1185">Reference proteome</keyword>
<dbReference type="Proteomes" id="UP000054937">
    <property type="component" value="Unassembled WGS sequence"/>
</dbReference>
<dbReference type="EMBL" id="LDAU01000194">
    <property type="protein sequence ID" value="KRX00184.1"/>
    <property type="molecule type" value="Genomic_DNA"/>
</dbReference>
<dbReference type="InParanoid" id="A0A0V0QDH1"/>
<comment type="caution">
    <text evidence="3">The sequence shown here is derived from an EMBL/GenBank/DDBJ whole genome shotgun (WGS) entry which is preliminary data.</text>
</comment>
<feature type="coiled-coil region" evidence="2">
    <location>
        <begin position="96"/>
        <end position="123"/>
    </location>
</feature>
<dbReference type="InterPro" id="IPR027482">
    <property type="entry name" value="Sec1-like_dom2"/>
</dbReference>
<dbReference type="SUPFAM" id="SSF56815">
    <property type="entry name" value="Sec1/munc18-like (SM) proteins"/>
    <property type="match status" value="1"/>
</dbReference>
<dbReference type="InterPro" id="IPR043155">
    <property type="entry name" value="VPS33_dom3b"/>
</dbReference>
<dbReference type="InterPro" id="IPR001619">
    <property type="entry name" value="Sec1-like"/>
</dbReference>
<dbReference type="PIRSF" id="PIRSF005715">
    <property type="entry name" value="VPS45_Sec1"/>
    <property type="match status" value="1"/>
</dbReference>